<keyword evidence="5 6" id="KW-0233">DNA recombination</keyword>
<dbReference type="GO" id="GO:0004803">
    <property type="term" value="F:transposase activity"/>
    <property type="evidence" value="ECO:0007669"/>
    <property type="project" value="UniProtKB-UniRule"/>
</dbReference>
<proteinExistence type="inferred from homology"/>
<evidence type="ECO:0000256" key="6">
    <source>
        <dbReference type="RuleBase" id="RU365089"/>
    </source>
</evidence>
<evidence type="ECO:0000256" key="5">
    <source>
        <dbReference type="ARBA" id="ARBA00023172"/>
    </source>
</evidence>
<dbReference type="Proteomes" id="UP000316626">
    <property type="component" value="Unassembled WGS sequence"/>
</dbReference>
<dbReference type="PANTHER" id="PTHR33217">
    <property type="entry name" value="TRANSPOSASE FOR INSERTION SEQUENCE ELEMENT IS1081"/>
    <property type="match status" value="1"/>
</dbReference>
<comment type="similarity">
    <text evidence="2 6">Belongs to the transposase mutator family.</text>
</comment>
<accession>A0A544TPB4</accession>
<keyword evidence="8" id="KW-1185">Reference proteome</keyword>
<dbReference type="RefSeq" id="WP_205961805.1">
    <property type="nucleotide sequence ID" value="NZ_VDGI01000015.1"/>
</dbReference>
<organism evidence="7 8">
    <name type="scientific">Psychrobacillus vulpis</name>
    <dbReference type="NCBI Taxonomy" id="2325572"/>
    <lineage>
        <taxon>Bacteria</taxon>
        <taxon>Bacillati</taxon>
        <taxon>Bacillota</taxon>
        <taxon>Bacilli</taxon>
        <taxon>Bacillales</taxon>
        <taxon>Bacillaceae</taxon>
        <taxon>Psychrobacillus</taxon>
    </lineage>
</organism>
<name>A0A544TPB4_9BACI</name>
<dbReference type="GO" id="GO:0003677">
    <property type="term" value="F:DNA binding"/>
    <property type="evidence" value="ECO:0007669"/>
    <property type="project" value="UniProtKB-UniRule"/>
</dbReference>
<comment type="function">
    <text evidence="1 6">Required for the transposition of the insertion element.</text>
</comment>
<reference evidence="7 8" key="1">
    <citation type="submission" date="2019-06" db="EMBL/GenBank/DDBJ databases">
        <title>Psychrobacillus vulpis sp. nov., a new species isolated from feces of a red fox that inhabits in The Tablas de Daimiel Natural Park, Albacete, Spain.</title>
        <authorList>
            <person name="Rodriguez M."/>
            <person name="Reina J.C."/>
            <person name="Bejar V."/>
            <person name="Llamas I."/>
        </authorList>
    </citation>
    <scope>NUCLEOTIDE SEQUENCE [LARGE SCALE GENOMIC DNA]</scope>
    <source>
        <strain evidence="7 8">Z8</strain>
    </source>
</reference>
<comment type="caution">
    <text evidence="7">The sequence shown here is derived from an EMBL/GenBank/DDBJ whole genome shotgun (WGS) entry which is preliminary data.</text>
</comment>
<feature type="non-terminal residue" evidence="7">
    <location>
        <position position="1"/>
    </location>
</feature>
<keyword evidence="6" id="KW-0814">Transposable element</keyword>
<dbReference type="EMBL" id="VDGI01000015">
    <property type="protein sequence ID" value="TQR19294.1"/>
    <property type="molecule type" value="Genomic_DNA"/>
</dbReference>
<gene>
    <name evidence="7" type="ORF">FG384_13855</name>
</gene>
<dbReference type="AlphaFoldDB" id="A0A544TPB4"/>
<dbReference type="Pfam" id="PF00872">
    <property type="entry name" value="Transposase_mut"/>
    <property type="match status" value="1"/>
</dbReference>
<evidence type="ECO:0000313" key="7">
    <source>
        <dbReference type="EMBL" id="TQR19294.1"/>
    </source>
</evidence>
<evidence type="ECO:0000313" key="8">
    <source>
        <dbReference type="Proteomes" id="UP000316626"/>
    </source>
</evidence>
<evidence type="ECO:0000256" key="1">
    <source>
        <dbReference type="ARBA" id="ARBA00002190"/>
    </source>
</evidence>
<dbReference type="GO" id="GO:0006313">
    <property type="term" value="P:DNA transposition"/>
    <property type="evidence" value="ECO:0007669"/>
    <property type="project" value="UniProtKB-UniRule"/>
</dbReference>
<keyword evidence="4 6" id="KW-0238">DNA-binding</keyword>
<dbReference type="InterPro" id="IPR001207">
    <property type="entry name" value="Transposase_mutator"/>
</dbReference>
<feature type="non-terminal residue" evidence="7">
    <location>
        <position position="105"/>
    </location>
</feature>
<evidence type="ECO:0000256" key="2">
    <source>
        <dbReference type="ARBA" id="ARBA00010961"/>
    </source>
</evidence>
<protein>
    <recommendedName>
        <fullName evidence="6">Mutator family transposase</fullName>
    </recommendedName>
</protein>
<sequence length="105" mass="12184">EYHKVVSKAVYIATAINENNQREVIGLKIDHVESFEAWQGFLQDLKSRGLQSPKLVISDAHAGLKKAIQREFIGTTWQRCTVHFKRNIIERLPKKEVRQIIVDMK</sequence>
<keyword evidence="3 6" id="KW-0815">Transposition</keyword>
<dbReference type="PANTHER" id="PTHR33217:SF7">
    <property type="entry name" value="TRANSPOSASE FOR INSERTION SEQUENCE ELEMENT IS1081"/>
    <property type="match status" value="1"/>
</dbReference>
<evidence type="ECO:0000256" key="4">
    <source>
        <dbReference type="ARBA" id="ARBA00023125"/>
    </source>
</evidence>
<evidence type="ECO:0000256" key="3">
    <source>
        <dbReference type="ARBA" id="ARBA00022578"/>
    </source>
</evidence>